<dbReference type="AlphaFoldDB" id="A0AAQ6AH91"/>
<feature type="region of interest" description="Disordered" evidence="7">
    <location>
        <begin position="141"/>
        <end position="168"/>
    </location>
</feature>
<dbReference type="GO" id="GO:0007229">
    <property type="term" value="P:integrin-mediated signaling pathway"/>
    <property type="evidence" value="ECO:0007669"/>
    <property type="project" value="InterPro"/>
</dbReference>
<dbReference type="FunFam" id="2.30.29.30:FF:000037">
    <property type="entry name" value="Fermitin family homolog 2"/>
    <property type="match status" value="1"/>
</dbReference>
<dbReference type="GeneTree" id="ENSGT00390000013444"/>
<evidence type="ECO:0000256" key="4">
    <source>
        <dbReference type="ARBA" id="ARBA00022889"/>
    </source>
</evidence>
<dbReference type="InterPro" id="IPR019749">
    <property type="entry name" value="Band_41_domain"/>
</dbReference>
<evidence type="ECO:0000256" key="7">
    <source>
        <dbReference type="SAM" id="MobiDB-lite"/>
    </source>
</evidence>
<dbReference type="SUPFAM" id="SSF47031">
    <property type="entry name" value="Second domain of FERM"/>
    <property type="match status" value="2"/>
</dbReference>
<gene>
    <name evidence="9" type="primary">FERMT2</name>
</gene>
<name>A0AAQ6AH91_AMPOC</name>
<dbReference type="InterPro" id="IPR011993">
    <property type="entry name" value="PH-like_dom_sf"/>
</dbReference>
<dbReference type="Gene3D" id="3.10.20.90">
    <property type="entry name" value="Phosphatidylinositol 3-kinase Catalytic Subunit, Chain A, domain 1"/>
    <property type="match status" value="2"/>
</dbReference>
<dbReference type="InterPro" id="IPR035963">
    <property type="entry name" value="FERM_2"/>
</dbReference>
<reference evidence="9" key="2">
    <citation type="submission" date="2025-08" db="UniProtKB">
        <authorList>
            <consortium name="Ensembl"/>
        </authorList>
    </citation>
    <scope>IDENTIFICATION</scope>
</reference>
<dbReference type="GO" id="GO:0007160">
    <property type="term" value="P:cell-matrix adhesion"/>
    <property type="evidence" value="ECO:0007669"/>
    <property type="project" value="TreeGrafter"/>
</dbReference>
<dbReference type="SMART" id="SM00295">
    <property type="entry name" value="B41"/>
    <property type="match status" value="1"/>
</dbReference>
<reference evidence="9 10" key="1">
    <citation type="submission" date="2022-01" db="EMBL/GenBank/DDBJ databases">
        <title>A chromosome-scale genome assembly of the false clownfish, Amphiprion ocellaris.</title>
        <authorList>
            <person name="Ryu T."/>
        </authorList>
    </citation>
    <scope>NUCLEOTIDE SEQUENCE [LARGE SCALE GENOMIC DNA]</scope>
</reference>
<dbReference type="SMART" id="SM00233">
    <property type="entry name" value="PH"/>
    <property type="match status" value="1"/>
</dbReference>
<dbReference type="FunFam" id="3.10.20.90:FF:000035">
    <property type="entry name" value="Fermitin family homolog 2 (Drosophila)"/>
    <property type="match status" value="1"/>
</dbReference>
<dbReference type="Gene3D" id="2.30.29.30">
    <property type="entry name" value="Pleckstrin-homology domain (PH domain)/Phosphotyrosine-binding domain (PTB)"/>
    <property type="match status" value="2"/>
</dbReference>
<dbReference type="GO" id="GO:0005925">
    <property type="term" value="C:focal adhesion"/>
    <property type="evidence" value="ECO:0007669"/>
    <property type="project" value="TreeGrafter"/>
</dbReference>
<dbReference type="InterPro" id="IPR037837">
    <property type="entry name" value="PH_Kindlin/fermitin"/>
</dbReference>
<dbReference type="InterPro" id="IPR040790">
    <property type="entry name" value="Kindlin_2_N"/>
</dbReference>
<evidence type="ECO:0000256" key="1">
    <source>
        <dbReference type="ARBA" id="ARBA00004282"/>
    </source>
</evidence>
<dbReference type="Pfam" id="PF00373">
    <property type="entry name" value="FERM_M"/>
    <property type="match status" value="2"/>
</dbReference>
<accession>A0AAQ6AH91</accession>
<dbReference type="Ensembl" id="ENSAOCT00000059182.1">
    <property type="protein sequence ID" value="ENSAOCP00000077768.1"/>
    <property type="gene ID" value="ENSAOCG00000018903.2"/>
</dbReference>
<protein>
    <recommendedName>
        <fullName evidence="8">PH domain-containing protein</fullName>
    </recommendedName>
</protein>
<dbReference type="CDD" id="cd17181">
    <property type="entry name" value="FERM_F0_KIND2"/>
    <property type="match status" value="1"/>
</dbReference>
<evidence type="ECO:0000259" key="8">
    <source>
        <dbReference type="PROSITE" id="PS50003"/>
    </source>
</evidence>
<dbReference type="InterPro" id="IPR001849">
    <property type="entry name" value="PH_domain"/>
</dbReference>
<dbReference type="PANTHER" id="PTHR16160">
    <property type="entry name" value="FERMITIN 2-RELATED"/>
    <property type="match status" value="1"/>
</dbReference>
<comment type="similarity">
    <text evidence="3">Belongs to the kindlin family.</text>
</comment>
<dbReference type="FunFam" id="2.30.29.30:FF:000057">
    <property type="entry name" value="Fermitin family homolog 2 (Drosophila)"/>
    <property type="match status" value="1"/>
</dbReference>
<reference evidence="9" key="3">
    <citation type="submission" date="2025-09" db="UniProtKB">
        <authorList>
            <consortium name="Ensembl"/>
        </authorList>
    </citation>
    <scope>IDENTIFICATION</scope>
</reference>
<dbReference type="CDD" id="cd14473">
    <property type="entry name" value="FERM_B-lobe"/>
    <property type="match status" value="1"/>
</dbReference>
<sequence>MALDGIRMPDGCYADGTWELKMHVTDLHRDVSLRVTGEIHIGGVMLKLVEKLDVKKDWSDHALWWEKKKTWLLKTHWTLDKYGIQADARLLFTPQHKLLRLQLPNMKHMKVKVNFSDRVFKAVSDICKTFNIRHPEELSLLRKPRDPKKKKKKLEEAEEDDLELEGPLLTPGSGELHLELVTVIYSSPGLYSKTMTPTYDSRDGSPLSPTSAWFGDSPLSEGNPSILAVSQPISSPDILVKLYKPQSLLDKAKINQGWLDSSRSLMEQDVKENEVLLLRFKYHSFFDLNPKYDAIRVNQLYEQAKWAILLEEIECTEEEMMMFAALQVRTLFVCAPKKLTLKGYKQYWCTFKDITISCYKSKEEAHGTPAHQMNLRGCEVTPDVNISGQKFNIKLLIPVADGMNEIWLRCDTEKQYAHWMAACRLASKGKTMADSSYNLEVQNILSFLKMQHMNPDPPSIEPITTDINPECLVSPRYLKKYKNKQISARILEAHQNVAQMSLIEAKMRFIQAWQSLPEFGITHFLAKFQGGKREELIGITYNRLIRMDASTGDAIKTWRFSNMKQWNVNWEIKMVTVEFADEPSLSFICAEVDCKVVHEFIGGYIFLSTRAKDQNESLDEEMFYKLTSGWV</sequence>
<dbReference type="SUPFAM" id="SSF50729">
    <property type="entry name" value="PH domain-like"/>
    <property type="match status" value="2"/>
</dbReference>
<dbReference type="GO" id="GO:0042995">
    <property type="term" value="C:cell projection"/>
    <property type="evidence" value="ECO:0007669"/>
    <property type="project" value="UniProtKB-SubCell"/>
</dbReference>
<evidence type="ECO:0000313" key="9">
    <source>
        <dbReference type="Ensembl" id="ENSAOCP00000077768.1"/>
    </source>
</evidence>
<dbReference type="PROSITE" id="PS50003">
    <property type="entry name" value="PH_DOMAIN"/>
    <property type="match status" value="1"/>
</dbReference>
<keyword evidence="10" id="KW-1185">Reference proteome</keyword>
<dbReference type="InterPro" id="IPR019748">
    <property type="entry name" value="FERM_central"/>
</dbReference>
<evidence type="ECO:0000256" key="2">
    <source>
        <dbReference type="ARBA" id="ARBA00004316"/>
    </source>
</evidence>
<dbReference type="Pfam" id="PF18124">
    <property type="entry name" value="Kindlin_2_N"/>
    <property type="match status" value="1"/>
</dbReference>
<evidence type="ECO:0000256" key="5">
    <source>
        <dbReference type="ARBA" id="ARBA00022949"/>
    </source>
</evidence>
<comment type="subcellular location">
    <subcellularLocation>
        <location evidence="1">Cell junction</location>
    </subcellularLocation>
    <subcellularLocation>
        <location evidence="2">Cell projection</location>
    </subcellularLocation>
</comment>
<evidence type="ECO:0000256" key="3">
    <source>
        <dbReference type="ARBA" id="ARBA00008052"/>
    </source>
</evidence>
<dbReference type="CDD" id="cd01237">
    <property type="entry name" value="PH_fermitin"/>
    <property type="match status" value="1"/>
</dbReference>
<organism evidence="9 10">
    <name type="scientific">Amphiprion ocellaris</name>
    <name type="common">Clown anemonefish</name>
    <dbReference type="NCBI Taxonomy" id="80972"/>
    <lineage>
        <taxon>Eukaryota</taxon>
        <taxon>Metazoa</taxon>
        <taxon>Chordata</taxon>
        <taxon>Craniata</taxon>
        <taxon>Vertebrata</taxon>
        <taxon>Euteleostomi</taxon>
        <taxon>Actinopterygii</taxon>
        <taxon>Neopterygii</taxon>
        <taxon>Teleostei</taxon>
        <taxon>Neoteleostei</taxon>
        <taxon>Acanthomorphata</taxon>
        <taxon>Ovalentaria</taxon>
        <taxon>Pomacentridae</taxon>
        <taxon>Amphiprion</taxon>
    </lineage>
</organism>
<dbReference type="InterPro" id="IPR037843">
    <property type="entry name" value="Kindlin/fermitin"/>
</dbReference>
<dbReference type="CDD" id="cd17184">
    <property type="entry name" value="FERM_F1_KIND2"/>
    <property type="match status" value="1"/>
</dbReference>
<keyword evidence="5" id="KW-0965">Cell junction</keyword>
<keyword evidence="6" id="KW-0966">Cell projection</keyword>
<dbReference type="PANTHER" id="PTHR16160:SF11">
    <property type="entry name" value="FERMITIN FAMILY HOMOLOG 2"/>
    <property type="match status" value="1"/>
</dbReference>
<feature type="domain" description="PH" evidence="8">
    <location>
        <begin position="319"/>
        <end position="428"/>
    </location>
</feature>
<evidence type="ECO:0000256" key="6">
    <source>
        <dbReference type="ARBA" id="ARBA00023273"/>
    </source>
</evidence>
<evidence type="ECO:0000313" key="10">
    <source>
        <dbReference type="Proteomes" id="UP001501940"/>
    </source>
</evidence>
<proteinExistence type="inferred from homology"/>
<dbReference type="Proteomes" id="UP001501940">
    <property type="component" value="Chromosome 20"/>
</dbReference>
<dbReference type="GO" id="GO:0005178">
    <property type="term" value="F:integrin binding"/>
    <property type="evidence" value="ECO:0007669"/>
    <property type="project" value="TreeGrafter"/>
</dbReference>
<keyword evidence="4" id="KW-0130">Cell adhesion</keyword>